<keyword evidence="2" id="KW-0472">Membrane</keyword>
<evidence type="ECO:0000313" key="4">
    <source>
        <dbReference type="EMBL" id="KAK3882113.1"/>
    </source>
</evidence>
<organism evidence="4 5">
    <name type="scientific">Petrolisthes cinctipes</name>
    <name type="common">Flat porcelain crab</name>
    <dbReference type="NCBI Taxonomy" id="88211"/>
    <lineage>
        <taxon>Eukaryota</taxon>
        <taxon>Metazoa</taxon>
        <taxon>Ecdysozoa</taxon>
        <taxon>Arthropoda</taxon>
        <taxon>Crustacea</taxon>
        <taxon>Multicrustacea</taxon>
        <taxon>Malacostraca</taxon>
        <taxon>Eumalacostraca</taxon>
        <taxon>Eucarida</taxon>
        <taxon>Decapoda</taxon>
        <taxon>Pleocyemata</taxon>
        <taxon>Anomura</taxon>
        <taxon>Galatheoidea</taxon>
        <taxon>Porcellanidae</taxon>
        <taxon>Petrolisthes</taxon>
    </lineage>
</organism>
<dbReference type="InterPro" id="IPR039545">
    <property type="entry name" value="PGAP2"/>
</dbReference>
<dbReference type="PANTHER" id="PTHR12892:SF17">
    <property type="entry name" value="POST-GPI ATTACHMENT TO PROTEINS FACTOR 2-LIKE"/>
    <property type="match status" value="1"/>
</dbReference>
<dbReference type="GO" id="GO:0000139">
    <property type="term" value="C:Golgi membrane"/>
    <property type="evidence" value="ECO:0007669"/>
    <property type="project" value="InterPro"/>
</dbReference>
<feature type="domain" description="CWH43-like N-terminal" evidence="3">
    <location>
        <begin position="1"/>
        <end position="99"/>
    </location>
</feature>
<feature type="compositionally biased region" description="Polar residues" evidence="1">
    <location>
        <begin position="231"/>
        <end position="260"/>
    </location>
</feature>
<keyword evidence="5" id="KW-1185">Reference proteome</keyword>
<evidence type="ECO:0000259" key="3">
    <source>
        <dbReference type="Pfam" id="PF10277"/>
    </source>
</evidence>
<comment type="caution">
    <text evidence="4">The sequence shown here is derived from an EMBL/GenBank/DDBJ whole genome shotgun (WGS) entry which is preliminary data.</text>
</comment>
<dbReference type="GO" id="GO:0005789">
    <property type="term" value="C:endoplasmic reticulum membrane"/>
    <property type="evidence" value="ECO:0007669"/>
    <property type="project" value="TreeGrafter"/>
</dbReference>
<proteinExistence type="predicted"/>
<gene>
    <name evidence="4" type="ORF">Pcinc_013499</name>
</gene>
<reference evidence="4" key="1">
    <citation type="submission" date="2023-10" db="EMBL/GenBank/DDBJ databases">
        <title>Genome assemblies of two species of porcelain crab, Petrolisthes cinctipes and Petrolisthes manimaculis (Anomura: Porcellanidae).</title>
        <authorList>
            <person name="Angst P."/>
        </authorList>
    </citation>
    <scope>NUCLEOTIDE SEQUENCE</scope>
    <source>
        <strain evidence="4">PB745_01</strain>
        <tissue evidence="4">Gill</tissue>
    </source>
</reference>
<dbReference type="EMBL" id="JAWQEG010001133">
    <property type="protein sequence ID" value="KAK3882113.1"/>
    <property type="molecule type" value="Genomic_DNA"/>
</dbReference>
<accession>A0AAE1KS93</accession>
<feature type="non-terminal residue" evidence="4">
    <location>
        <position position="289"/>
    </location>
</feature>
<dbReference type="AlphaFoldDB" id="A0AAE1KS93"/>
<dbReference type="Proteomes" id="UP001286313">
    <property type="component" value="Unassembled WGS sequence"/>
</dbReference>
<feature type="transmembrane region" description="Helical" evidence="2">
    <location>
        <begin position="44"/>
        <end position="61"/>
    </location>
</feature>
<dbReference type="Pfam" id="PF10277">
    <property type="entry name" value="Frag1"/>
    <property type="match status" value="1"/>
</dbReference>
<dbReference type="InterPro" id="IPR019402">
    <property type="entry name" value="CWH43_N"/>
</dbReference>
<evidence type="ECO:0000313" key="5">
    <source>
        <dbReference type="Proteomes" id="UP001286313"/>
    </source>
</evidence>
<keyword evidence="2" id="KW-1133">Transmembrane helix</keyword>
<evidence type="ECO:0000256" key="1">
    <source>
        <dbReference type="SAM" id="MobiDB-lite"/>
    </source>
</evidence>
<dbReference type="PANTHER" id="PTHR12892">
    <property type="entry name" value="FGF RECEPTOR ACTIVATING PROTEIN 1"/>
    <property type="match status" value="1"/>
</dbReference>
<feature type="region of interest" description="Disordered" evidence="1">
    <location>
        <begin position="230"/>
        <end position="289"/>
    </location>
</feature>
<feature type="compositionally biased region" description="Polar residues" evidence="1">
    <location>
        <begin position="151"/>
        <end position="160"/>
    </location>
</feature>
<keyword evidence="2" id="KW-0812">Transmembrane</keyword>
<feature type="region of interest" description="Disordered" evidence="1">
    <location>
        <begin position="151"/>
        <end position="186"/>
    </location>
</feature>
<evidence type="ECO:0000256" key="2">
    <source>
        <dbReference type="SAM" id="Phobius"/>
    </source>
</evidence>
<feature type="compositionally biased region" description="Polar residues" evidence="1">
    <location>
        <begin position="269"/>
        <end position="281"/>
    </location>
</feature>
<dbReference type="GO" id="GO:0006506">
    <property type="term" value="P:GPI anchor biosynthetic process"/>
    <property type="evidence" value="ECO:0007669"/>
    <property type="project" value="TreeGrafter"/>
</dbReference>
<name>A0AAE1KS93_PETCI</name>
<protein>
    <recommendedName>
        <fullName evidence="3">CWH43-like N-terminal domain-containing protein</fullName>
    </recommendedName>
</protein>
<sequence>VHEKLFTLFMLVSLVYMLCVIRVVRTVRHTLSPRLLRSFAQKKWLFGVKLASTGGLLFFFWRHRVFCQPMAFSWFSLCEYIIATCNMLYHVSVALDFADEHLIVGHIVPLPPVPTNTNTTTNTPIATPTANTPSSAPHALSVLDTMKASCETTQESSPTRNGRLEDALTDGGMSVSGSHSPGAKTDGGVVVSGCMGGMVVGGGSGVGSEPDDKAAPTVVHQVLNTIHEGSEPTQTAGQPASPSLAQPALNSLPNSDSTLLQRRPAPPLTANTFSPPTTDAHPSTRPHIE</sequence>
<feature type="transmembrane region" description="Helical" evidence="2">
    <location>
        <begin position="6"/>
        <end position="24"/>
    </location>
</feature>